<dbReference type="PANTHER" id="PTHR12835">
    <property type="entry name" value="BIOTIN PROTEIN LIGASE"/>
    <property type="match status" value="1"/>
</dbReference>
<dbReference type="Pfam" id="PF03099">
    <property type="entry name" value="BPL_LplA_LipB"/>
    <property type="match status" value="1"/>
</dbReference>
<dbReference type="InterPro" id="IPR004143">
    <property type="entry name" value="BPL_LPL_catalytic"/>
</dbReference>
<evidence type="ECO:0000313" key="3">
    <source>
        <dbReference type="EMBL" id="QJD80933.1"/>
    </source>
</evidence>
<dbReference type="RefSeq" id="WP_169552952.1">
    <property type="nucleotide sequence ID" value="NZ_CP051677.1"/>
</dbReference>
<evidence type="ECO:0000259" key="2">
    <source>
        <dbReference type="PROSITE" id="PS51733"/>
    </source>
</evidence>
<dbReference type="SUPFAM" id="SSF55681">
    <property type="entry name" value="Class II aaRS and biotin synthetases"/>
    <property type="match status" value="1"/>
</dbReference>
<dbReference type="PANTHER" id="PTHR12835:SF5">
    <property type="entry name" value="BIOTIN--PROTEIN LIGASE"/>
    <property type="match status" value="1"/>
</dbReference>
<sequence>MYKIYPKTIFTGQIVHYLPSCQSTNDEAAGLIAHSDPAEGTLVITDQQTAGRGQRGNQWEAQTGQNLTCSLILHPTFLRATEQFWLNMAVSLGIYDTLHPLLGERASELRIKWPNDIYVGTRKMGGILIENGVQGYQLATSIIGMGLNINQTQFGYSTATSLQQEAALPDGYDLPGLLGQLCEKLEARYLQLRTGQRDAIRAAYLQTLYRYQQEAPYEANEERFSGTITGVDEAGRLIINEYGRERVFGFKEVIFL</sequence>
<dbReference type="Proteomes" id="UP000501128">
    <property type="component" value="Chromosome"/>
</dbReference>
<gene>
    <name evidence="3" type="ORF">HH216_22795</name>
</gene>
<dbReference type="Gene3D" id="3.30.930.10">
    <property type="entry name" value="Bira Bifunctional Protein, Domain 2"/>
    <property type="match status" value="1"/>
</dbReference>
<dbReference type="GO" id="GO:0004077">
    <property type="term" value="F:biotin--[biotin carboxyl-carrier protein] ligase activity"/>
    <property type="evidence" value="ECO:0007669"/>
    <property type="project" value="UniProtKB-EC"/>
</dbReference>
<evidence type="ECO:0000313" key="4">
    <source>
        <dbReference type="Proteomes" id="UP000501128"/>
    </source>
</evidence>
<dbReference type="AlphaFoldDB" id="A0A7L5DUC9"/>
<dbReference type="NCBIfam" id="TIGR00121">
    <property type="entry name" value="birA_ligase"/>
    <property type="match status" value="1"/>
</dbReference>
<keyword evidence="4" id="KW-1185">Reference proteome</keyword>
<dbReference type="CDD" id="cd16442">
    <property type="entry name" value="BPL"/>
    <property type="match status" value="1"/>
</dbReference>
<feature type="domain" description="BPL/LPL catalytic" evidence="2">
    <location>
        <begin position="3"/>
        <end position="193"/>
    </location>
</feature>
<dbReference type="PROSITE" id="PS51733">
    <property type="entry name" value="BPL_LPL_CATALYTIC"/>
    <property type="match status" value="1"/>
</dbReference>
<dbReference type="EMBL" id="CP051677">
    <property type="protein sequence ID" value="QJD80933.1"/>
    <property type="molecule type" value="Genomic_DNA"/>
</dbReference>
<dbReference type="KEGG" id="srho:HH216_22795"/>
<evidence type="ECO:0000256" key="1">
    <source>
        <dbReference type="ARBA" id="ARBA00022598"/>
    </source>
</evidence>
<protein>
    <submittedName>
        <fullName evidence="3">Biotin--[acetyl-CoA-carboxylase] ligase</fullName>
        <ecNumber evidence="3">6.3.4.15</ecNumber>
    </submittedName>
</protein>
<reference evidence="3 4" key="1">
    <citation type="submission" date="2020-04" db="EMBL/GenBank/DDBJ databases">
        <title>Genome sequencing of novel species.</title>
        <authorList>
            <person name="Heo J."/>
            <person name="Kim S.-J."/>
            <person name="Kim J.-S."/>
            <person name="Hong S.-B."/>
            <person name="Kwon S.-W."/>
        </authorList>
    </citation>
    <scope>NUCLEOTIDE SEQUENCE [LARGE SCALE GENOMIC DNA]</scope>
    <source>
        <strain evidence="3 4">CJU-R4</strain>
    </source>
</reference>
<dbReference type="InterPro" id="IPR045864">
    <property type="entry name" value="aa-tRNA-synth_II/BPL/LPL"/>
</dbReference>
<name>A0A7L5DUC9_9BACT</name>
<accession>A0A7L5DUC9</accession>
<proteinExistence type="predicted"/>
<keyword evidence="1 3" id="KW-0436">Ligase</keyword>
<dbReference type="InterPro" id="IPR004408">
    <property type="entry name" value="Biotin_CoA_COase_ligase"/>
</dbReference>
<dbReference type="EC" id="6.3.4.15" evidence="3"/>
<organism evidence="3 4">
    <name type="scientific">Spirosoma rhododendri</name>
    <dbReference type="NCBI Taxonomy" id="2728024"/>
    <lineage>
        <taxon>Bacteria</taxon>
        <taxon>Pseudomonadati</taxon>
        <taxon>Bacteroidota</taxon>
        <taxon>Cytophagia</taxon>
        <taxon>Cytophagales</taxon>
        <taxon>Cytophagaceae</taxon>
        <taxon>Spirosoma</taxon>
    </lineage>
</organism>
<dbReference type="GO" id="GO:0005737">
    <property type="term" value="C:cytoplasm"/>
    <property type="evidence" value="ECO:0007669"/>
    <property type="project" value="TreeGrafter"/>
</dbReference>